<evidence type="ECO:0000256" key="4">
    <source>
        <dbReference type="ARBA" id="ARBA00022737"/>
    </source>
</evidence>
<dbReference type="InterPro" id="IPR036236">
    <property type="entry name" value="Znf_C2H2_sf"/>
</dbReference>
<dbReference type="GO" id="GO:0005634">
    <property type="term" value="C:nucleus"/>
    <property type="evidence" value="ECO:0007669"/>
    <property type="project" value="UniProtKB-SubCell"/>
</dbReference>
<protein>
    <submittedName>
        <fullName evidence="14">Kruppel like factor 11b</fullName>
    </submittedName>
</protein>
<dbReference type="AlphaFoldDB" id="A0A4W5KIU6"/>
<dbReference type="Proteomes" id="UP000314982">
    <property type="component" value="Unassembled WGS sequence"/>
</dbReference>
<keyword evidence="15" id="KW-1185">Reference proteome</keyword>
<dbReference type="PANTHER" id="PTHR23235:SF65">
    <property type="entry name" value="KRUEPPEL-LIKE FACTOR 11"/>
    <property type="match status" value="1"/>
</dbReference>
<dbReference type="InterPro" id="IPR013087">
    <property type="entry name" value="Znf_C2H2_type"/>
</dbReference>
<evidence type="ECO:0000256" key="11">
    <source>
        <dbReference type="PROSITE-ProRule" id="PRU00042"/>
    </source>
</evidence>
<keyword evidence="9" id="KW-0804">Transcription</keyword>
<keyword evidence="7" id="KW-0805">Transcription regulation</keyword>
<keyword evidence="3" id="KW-0479">Metal-binding</keyword>
<keyword evidence="8" id="KW-0238">DNA-binding</keyword>
<feature type="region of interest" description="Disordered" evidence="12">
    <location>
        <begin position="463"/>
        <end position="501"/>
    </location>
</feature>
<dbReference type="Gene3D" id="3.30.160.60">
    <property type="entry name" value="Classic Zinc Finger"/>
    <property type="match status" value="3"/>
</dbReference>
<keyword evidence="10" id="KW-0539">Nucleus</keyword>
<comment type="subcellular location">
    <subcellularLocation>
        <location evidence="1">Nucleus</location>
    </subcellularLocation>
</comment>
<keyword evidence="5 11" id="KW-0863">Zinc-finger</keyword>
<accession>A0A4W5KIU6</accession>
<evidence type="ECO:0000313" key="14">
    <source>
        <dbReference type="Ensembl" id="ENSHHUP00000016257.1"/>
    </source>
</evidence>
<evidence type="ECO:0000256" key="12">
    <source>
        <dbReference type="SAM" id="MobiDB-lite"/>
    </source>
</evidence>
<evidence type="ECO:0000256" key="10">
    <source>
        <dbReference type="ARBA" id="ARBA00023242"/>
    </source>
</evidence>
<dbReference type="PROSITE" id="PS00028">
    <property type="entry name" value="ZINC_FINGER_C2H2_1"/>
    <property type="match status" value="3"/>
</dbReference>
<feature type="region of interest" description="Disordered" evidence="12">
    <location>
        <begin position="109"/>
        <end position="132"/>
    </location>
</feature>
<organism evidence="14 15">
    <name type="scientific">Hucho hucho</name>
    <name type="common">huchen</name>
    <dbReference type="NCBI Taxonomy" id="62062"/>
    <lineage>
        <taxon>Eukaryota</taxon>
        <taxon>Metazoa</taxon>
        <taxon>Chordata</taxon>
        <taxon>Craniata</taxon>
        <taxon>Vertebrata</taxon>
        <taxon>Euteleostomi</taxon>
        <taxon>Actinopterygii</taxon>
        <taxon>Neopterygii</taxon>
        <taxon>Teleostei</taxon>
        <taxon>Protacanthopterygii</taxon>
        <taxon>Salmoniformes</taxon>
        <taxon>Salmonidae</taxon>
        <taxon>Salmoninae</taxon>
        <taxon>Hucho</taxon>
    </lineage>
</organism>
<keyword evidence="6" id="KW-0862">Zinc</keyword>
<dbReference type="GO" id="GO:0008270">
    <property type="term" value="F:zinc ion binding"/>
    <property type="evidence" value="ECO:0007669"/>
    <property type="project" value="UniProtKB-KW"/>
</dbReference>
<evidence type="ECO:0000256" key="9">
    <source>
        <dbReference type="ARBA" id="ARBA00023163"/>
    </source>
</evidence>
<proteinExistence type="predicted"/>
<keyword evidence="4" id="KW-0677">Repeat</keyword>
<dbReference type="STRING" id="62062.ENSHHUP00000016257"/>
<dbReference type="Ensembl" id="ENSHHUT00000016830.1">
    <property type="protein sequence ID" value="ENSHHUP00000016257.1"/>
    <property type="gene ID" value="ENSHHUG00000010116.1"/>
</dbReference>
<dbReference type="GO" id="GO:0000981">
    <property type="term" value="F:DNA-binding transcription factor activity, RNA polymerase II-specific"/>
    <property type="evidence" value="ECO:0007669"/>
    <property type="project" value="TreeGrafter"/>
</dbReference>
<dbReference type="GeneTree" id="ENSGT00940000155982"/>
<evidence type="ECO:0000256" key="2">
    <source>
        <dbReference type="ARBA" id="ARBA00022491"/>
    </source>
</evidence>
<evidence type="ECO:0000259" key="13">
    <source>
        <dbReference type="PROSITE" id="PS50157"/>
    </source>
</evidence>
<feature type="region of interest" description="Disordered" evidence="12">
    <location>
        <begin position="199"/>
        <end position="272"/>
    </location>
</feature>
<feature type="compositionally biased region" description="Basic and acidic residues" evidence="12">
    <location>
        <begin position="527"/>
        <end position="542"/>
    </location>
</feature>
<feature type="compositionally biased region" description="Basic and acidic residues" evidence="12">
    <location>
        <begin position="230"/>
        <end position="246"/>
    </location>
</feature>
<dbReference type="Pfam" id="PF00096">
    <property type="entry name" value="zf-C2H2"/>
    <property type="match status" value="3"/>
</dbReference>
<feature type="compositionally biased region" description="Polar residues" evidence="12">
    <location>
        <begin position="199"/>
        <end position="228"/>
    </location>
</feature>
<dbReference type="SUPFAM" id="SSF57667">
    <property type="entry name" value="beta-beta-alpha zinc fingers"/>
    <property type="match status" value="2"/>
</dbReference>
<dbReference type="CDD" id="cd21584">
    <property type="entry name" value="KLF11_N"/>
    <property type="match status" value="1"/>
</dbReference>
<dbReference type="PANTHER" id="PTHR23235">
    <property type="entry name" value="KRUEPPEL-LIKE TRANSCRIPTION FACTOR"/>
    <property type="match status" value="1"/>
</dbReference>
<dbReference type="FunFam" id="3.30.160.60:FF:000205">
    <property type="entry name" value="Putative Krueppel-like factor 10"/>
    <property type="match status" value="1"/>
</dbReference>
<feature type="compositionally biased region" description="Low complexity" evidence="12">
    <location>
        <begin position="114"/>
        <end position="125"/>
    </location>
</feature>
<dbReference type="SMART" id="SM00355">
    <property type="entry name" value="ZnF_C2H2"/>
    <property type="match status" value="3"/>
</dbReference>
<evidence type="ECO:0000256" key="5">
    <source>
        <dbReference type="ARBA" id="ARBA00022771"/>
    </source>
</evidence>
<dbReference type="GO" id="GO:0000978">
    <property type="term" value="F:RNA polymerase II cis-regulatory region sequence-specific DNA binding"/>
    <property type="evidence" value="ECO:0007669"/>
    <property type="project" value="TreeGrafter"/>
</dbReference>
<feature type="region of interest" description="Disordered" evidence="12">
    <location>
        <begin position="517"/>
        <end position="542"/>
    </location>
</feature>
<reference evidence="14" key="2">
    <citation type="submission" date="2025-08" db="UniProtKB">
        <authorList>
            <consortium name="Ensembl"/>
        </authorList>
    </citation>
    <scope>IDENTIFICATION</scope>
</reference>
<reference evidence="15" key="1">
    <citation type="submission" date="2018-06" db="EMBL/GenBank/DDBJ databases">
        <title>Genome assembly of Danube salmon.</title>
        <authorList>
            <person name="Macqueen D.J."/>
            <person name="Gundappa M.K."/>
        </authorList>
    </citation>
    <scope>NUCLEOTIDE SEQUENCE [LARGE SCALE GENOMIC DNA]</scope>
</reference>
<dbReference type="PROSITE" id="PS50157">
    <property type="entry name" value="ZINC_FINGER_C2H2_2"/>
    <property type="match status" value="3"/>
</dbReference>
<dbReference type="FunFam" id="3.30.160.60:FF:000018">
    <property type="entry name" value="Krueppel-like factor 15"/>
    <property type="match status" value="1"/>
</dbReference>
<feature type="domain" description="C2H2-type" evidence="13">
    <location>
        <begin position="417"/>
        <end position="446"/>
    </location>
</feature>
<sequence length="549" mass="60079">MPSQKCSEIEVSYGMNGMVIDYCGSYLKRKRHDSEQSSPGCSLEYTDLEAAEALVCMSSWGQHRHNPCKPRPLTPASDSCDSLLPPDPPEPPKDFVSLSSLCMTPPHSPSFAETSTSTAIHTSTSPLSRPSSCLSVRVCGVPRPPMSSIAESPTTGKTLSPAPCRAMVTSVIRHTADTQPCEQIPAPPTEQQISELVVHQQHTVKTEQSSKPPSSPFTPNLALNSSCREQPIKTEKEEPKAIHCKESPSPPPANAQSQNSLPTRLSPPPTSIPPIICQMFPVSSQSGMISAFIQGPMQTSRTPTSILPQSGPLGALQQPFLVGQAMPQGTVMLVLPQSHMSQAPHCSPQTVMTLGHTKLLPLAPAPVYVPAGPCSATKMDFSRRRNYVCNFPGCRKTYFKSSHLKAHLRTHTGEKPFSCSWEGCDKKFARSDELSRHRRTHTGEKKFVCPVCERRFMRSDHLTKHARRHMATKKTPSWQAEVRSPNKMSSPKPLPSNPASLSQYAGTCLKLDPAQHYPLVTSYPKPPNHDRDRGGSQAHKADILLMEKV</sequence>
<evidence type="ECO:0000256" key="3">
    <source>
        <dbReference type="ARBA" id="ARBA00022723"/>
    </source>
</evidence>
<feature type="domain" description="C2H2-type" evidence="13">
    <location>
        <begin position="387"/>
        <end position="416"/>
    </location>
</feature>
<evidence type="ECO:0000256" key="1">
    <source>
        <dbReference type="ARBA" id="ARBA00004123"/>
    </source>
</evidence>
<dbReference type="FunFam" id="3.30.160.60:FF:000134">
    <property type="entry name" value="Krueppel-like factor 11"/>
    <property type="match status" value="1"/>
</dbReference>
<evidence type="ECO:0000256" key="6">
    <source>
        <dbReference type="ARBA" id="ARBA00022833"/>
    </source>
</evidence>
<name>A0A4W5KIU6_9TELE</name>
<evidence type="ECO:0000256" key="8">
    <source>
        <dbReference type="ARBA" id="ARBA00023125"/>
    </source>
</evidence>
<keyword evidence="2" id="KW-0678">Repressor</keyword>
<evidence type="ECO:0000313" key="15">
    <source>
        <dbReference type="Proteomes" id="UP000314982"/>
    </source>
</evidence>
<reference evidence="14" key="3">
    <citation type="submission" date="2025-09" db="UniProtKB">
        <authorList>
            <consortium name="Ensembl"/>
        </authorList>
    </citation>
    <scope>IDENTIFICATION</scope>
</reference>
<feature type="compositionally biased region" description="Low complexity" evidence="12">
    <location>
        <begin position="254"/>
        <end position="264"/>
    </location>
</feature>
<feature type="domain" description="C2H2-type" evidence="13">
    <location>
        <begin position="447"/>
        <end position="474"/>
    </location>
</feature>
<evidence type="ECO:0000256" key="7">
    <source>
        <dbReference type="ARBA" id="ARBA00023015"/>
    </source>
</evidence>